<comment type="caution">
    <text evidence="2">The sequence shown here is derived from an EMBL/GenBank/DDBJ whole genome shotgun (WGS) entry which is preliminary data.</text>
</comment>
<dbReference type="InterPro" id="IPR054195">
    <property type="entry name" value="DUF6900"/>
</dbReference>
<organism evidence="2 3">
    <name type="scientific">Marivita lacus</name>
    <dbReference type="NCBI Taxonomy" id="1323742"/>
    <lineage>
        <taxon>Bacteria</taxon>
        <taxon>Pseudomonadati</taxon>
        <taxon>Pseudomonadota</taxon>
        <taxon>Alphaproteobacteria</taxon>
        <taxon>Rhodobacterales</taxon>
        <taxon>Roseobacteraceae</taxon>
        <taxon>Marivita</taxon>
    </lineage>
</organism>
<evidence type="ECO:0000313" key="2">
    <source>
        <dbReference type="EMBL" id="GGC16370.1"/>
    </source>
</evidence>
<name>A0ABQ1L3X9_9RHOB</name>
<gene>
    <name evidence="2" type="ORF">GCM10011363_35940</name>
</gene>
<sequence>MTCRKTDLAAARNALILEIAQRRFSLETLETRNSDRLDFHDVAVWAIRDALEEAFEAGRRAASQS</sequence>
<feature type="domain" description="DUF6900" evidence="1">
    <location>
        <begin position="12"/>
        <end position="62"/>
    </location>
</feature>
<evidence type="ECO:0000313" key="3">
    <source>
        <dbReference type="Proteomes" id="UP000645462"/>
    </source>
</evidence>
<evidence type="ECO:0000259" key="1">
    <source>
        <dbReference type="Pfam" id="PF21841"/>
    </source>
</evidence>
<dbReference type="EMBL" id="BMFC01000012">
    <property type="protein sequence ID" value="GGC16370.1"/>
    <property type="molecule type" value="Genomic_DNA"/>
</dbReference>
<keyword evidence="3" id="KW-1185">Reference proteome</keyword>
<dbReference type="Proteomes" id="UP000645462">
    <property type="component" value="Unassembled WGS sequence"/>
</dbReference>
<accession>A0ABQ1L3X9</accession>
<dbReference type="Pfam" id="PF21841">
    <property type="entry name" value="DUF6900"/>
    <property type="match status" value="1"/>
</dbReference>
<protein>
    <recommendedName>
        <fullName evidence="1">DUF6900 domain-containing protein</fullName>
    </recommendedName>
</protein>
<proteinExistence type="predicted"/>
<reference evidence="3" key="1">
    <citation type="journal article" date="2019" name="Int. J. Syst. Evol. Microbiol.">
        <title>The Global Catalogue of Microorganisms (GCM) 10K type strain sequencing project: providing services to taxonomists for standard genome sequencing and annotation.</title>
        <authorList>
            <consortium name="The Broad Institute Genomics Platform"/>
            <consortium name="The Broad Institute Genome Sequencing Center for Infectious Disease"/>
            <person name="Wu L."/>
            <person name="Ma J."/>
        </authorList>
    </citation>
    <scope>NUCLEOTIDE SEQUENCE [LARGE SCALE GENOMIC DNA]</scope>
    <source>
        <strain evidence="3">CGMCC 1.12478</strain>
    </source>
</reference>